<dbReference type="KEGG" id="psoj:PHYSODRAFT_299417"/>
<dbReference type="PANTHER" id="PTHR46599:SF3">
    <property type="entry name" value="PIGGYBAC TRANSPOSABLE ELEMENT-DERIVED PROTEIN 4"/>
    <property type="match status" value="1"/>
</dbReference>
<feature type="compositionally biased region" description="Polar residues" evidence="1">
    <location>
        <begin position="137"/>
        <end position="147"/>
    </location>
</feature>
<dbReference type="AlphaFoldDB" id="G4Z7R6"/>
<feature type="compositionally biased region" description="Basic and acidic residues" evidence="1">
    <location>
        <begin position="125"/>
        <end position="136"/>
    </location>
</feature>
<dbReference type="InParanoid" id="G4Z7R6"/>
<reference evidence="3 4" key="1">
    <citation type="journal article" date="2006" name="Science">
        <title>Phytophthora genome sequences uncover evolutionary origins and mechanisms of pathogenesis.</title>
        <authorList>
            <person name="Tyler B.M."/>
            <person name="Tripathy S."/>
            <person name="Zhang X."/>
            <person name="Dehal P."/>
            <person name="Jiang R.H."/>
            <person name="Aerts A."/>
            <person name="Arredondo F.D."/>
            <person name="Baxter L."/>
            <person name="Bensasson D."/>
            <person name="Beynon J.L."/>
            <person name="Chapman J."/>
            <person name="Damasceno C.M."/>
            <person name="Dorrance A.E."/>
            <person name="Dou D."/>
            <person name="Dickerman A.W."/>
            <person name="Dubchak I.L."/>
            <person name="Garbelotto M."/>
            <person name="Gijzen M."/>
            <person name="Gordon S.G."/>
            <person name="Govers F."/>
            <person name="Grunwald N.J."/>
            <person name="Huang W."/>
            <person name="Ivors K.L."/>
            <person name="Jones R.W."/>
            <person name="Kamoun S."/>
            <person name="Krampis K."/>
            <person name="Lamour K.H."/>
            <person name="Lee M.K."/>
            <person name="McDonald W.H."/>
            <person name="Medina M."/>
            <person name="Meijer H.J."/>
            <person name="Nordberg E.K."/>
            <person name="Maclean D.J."/>
            <person name="Ospina-Giraldo M.D."/>
            <person name="Morris P.F."/>
            <person name="Phuntumart V."/>
            <person name="Putnam N.H."/>
            <person name="Rash S."/>
            <person name="Rose J.K."/>
            <person name="Sakihama Y."/>
            <person name="Salamov A.A."/>
            <person name="Savidor A."/>
            <person name="Scheuring C.F."/>
            <person name="Smith B.M."/>
            <person name="Sobral B.W."/>
            <person name="Terry A."/>
            <person name="Torto-Alalibo T.A."/>
            <person name="Win J."/>
            <person name="Xu Z."/>
            <person name="Zhang H."/>
            <person name="Grigoriev I.V."/>
            <person name="Rokhsar D.S."/>
            <person name="Boore J.L."/>
        </authorList>
    </citation>
    <scope>NUCLEOTIDE SEQUENCE [LARGE SCALE GENOMIC DNA]</scope>
    <source>
        <strain evidence="3 4">P6497</strain>
    </source>
</reference>
<dbReference type="PANTHER" id="PTHR46599">
    <property type="entry name" value="PIGGYBAC TRANSPOSABLE ELEMENT-DERIVED PROTEIN 4"/>
    <property type="match status" value="1"/>
</dbReference>
<feature type="domain" description="PiggyBac transposable element-derived protein" evidence="2">
    <location>
        <begin position="294"/>
        <end position="415"/>
    </location>
</feature>
<evidence type="ECO:0000259" key="2">
    <source>
        <dbReference type="Pfam" id="PF13843"/>
    </source>
</evidence>
<dbReference type="RefSeq" id="XP_009524537.1">
    <property type="nucleotide sequence ID" value="XM_009526242.1"/>
</dbReference>
<organism evidence="3 4">
    <name type="scientific">Phytophthora sojae (strain P6497)</name>
    <name type="common">Soybean stem and root rot agent</name>
    <name type="synonym">Phytophthora megasperma f. sp. glycines</name>
    <dbReference type="NCBI Taxonomy" id="1094619"/>
    <lineage>
        <taxon>Eukaryota</taxon>
        <taxon>Sar</taxon>
        <taxon>Stramenopiles</taxon>
        <taxon>Oomycota</taxon>
        <taxon>Peronosporomycetes</taxon>
        <taxon>Peronosporales</taxon>
        <taxon>Peronosporaceae</taxon>
        <taxon>Phytophthora</taxon>
    </lineage>
</organism>
<keyword evidence="4" id="KW-1185">Reference proteome</keyword>
<feature type="compositionally biased region" description="Polar residues" evidence="1">
    <location>
        <begin position="81"/>
        <end position="106"/>
    </location>
</feature>
<evidence type="ECO:0000256" key="1">
    <source>
        <dbReference type="SAM" id="MobiDB-lite"/>
    </source>
</evidence>
<evidence type="ECO:0000313" key="3">
    <source>
        <dbReference type="EMBL" id="EGZ21820.1"/>
    </source>
</evidence>
<sequence length="425" mass="47999">MQDVGSSRGARGRQKTARTKQGPPPPPKTGRKTAQEDVGLEVEIVITARPATQSTAKSTKKKKPTPDPSLYMFAAREGYLQSASSPTTAARQGNGQSASPPTTTVETSRKRSSSSLPTTPQQKRRAIEMPEEERTPARSSLTKTRRLQNVTTNLQQAEASAAVSAELQQRLAISNPDVGTCFENIVGSYDYIRSDDEIDGNESADDEDESCLTNEMNREPMEENEHDWYLDEYGIDINDDDELLKLAKNRDEIKEWETDGWEEVDPSVESQTEFGNIYSGKFGPTQELVDIANSPLKLFWYFLPQSLWQNIADESNKYAKQAVITRARRIRDLHKKLRRKGVMRNSPVESLREIRQRLRKMPPIQPCELHVFLGLLIARALAPIRHRLSAHWSTSSIGAIPSGTFGKWMVRNRYDLSWNITIMYD</sequence>
<dbReference type="Proteomes" id="UP000002640">
    <property type="component" value="Unassembled WGS sequence"/>
</dbReference>
<evidence type="ECO:0000313" key="4">
    <source>
        <dbReference type="Proteomes" id="UP000002640"/>
    </source>
</evidence>
<feature type="region of interest" description="Disordered" evidence="1">
    <location>
        <begin position="1"/>
        <end position="147"/>
    </location>
</feature>
<dbReference type="Pfam" id="PF13843">
    <property type="entry name" value="DDE_Tnp_1_7"/>
    <property type="match status" value="1"/>
</dbReference>
<dbReference type="InterPro" id="IPR029526">
    <property type="entry name" value="PGBD"/>
</dbReference>
<gene>
    <name evidence="3" type="ORF">PHYSODRAFT_299417</name>
</gene>
<accession>G4Z7R6</accession>
<name>G4Z7R6_PHYSP</name>
<dbReference type="EMBL" id="JH159153">
    <property type="protein sequence ID" value="EGZ21820.1"/>
    <property type="molecule type" value="Genomic_DNA"/>
</dbReference>
<protein>
    <recommendedName>
        <fullName evidence="2">PiggyBac transposable element-derived protein domain-containing protein</fullName>
    </recommendedName>
</protein>
<dbReference type="GeneID" id="20641733"/>
<proteinExistence type="predicted"/>